<dbReference type="Proteomes" id="UP000694888">
    <property type="component" value="Unplaced"/>
</dbReference>
<evidence type="ECO:0000313" key="7">
    <source>
        <dbReference type="Proteomes" id="UP000694888"/>
    </source>
</evidence>
<keyword evidence="7" id="KW-1185">Reference proteome</keyword>
<comment type="similarity">
    <text evidence="2 6">Belongs to the tetraspanin (TM4SF) family.</text>
</comment>
<dbReference type="InterPro" id="IPR000301">
    <property type="entry name" value="Tetraspanin_animals"/>
</dbReference>
<dbReference type="PANTHER" id="PTHR19282">
    <property type="entry name" value="TETRASPANIN"/>
    <property type="match status" value="1"/>
</dbReference>
<dbReference type="CDD" id="cd03127">
    <property type="entry name" value="tetraspanin_LEL"/>
    <property type="match status" value="1"/>
</dbReference>
<dbReference type="GeneID" id="101851027"/>
<evidence type="ECO:0000256" key="2">
    <source>
        <dbReference type="ARBA" id="ARBA00006840"/>
    </source>
</evidence>
<feature type="transmembrane region" description="Helical" evidence="6">
    <location>
        <begin position="23"/>
        <end position="52"/>
    </location>
</feature>
<feature type="transmembrane region" description="Helical" evidence="6">
    <location>
        <begin position="74"/>
        <end position="101"/>
    </location>
</feature>
<protein>
    <recommendedName>
        <fullName evidence="6">Tetraspanin</fullName>
    </recommendedName>
</protein>
<evidence type="ECO:0000256" key="1">
    <source>
        <dbReference type="ARBA" id="ARBA00004141"/>
    </source>
</evidence>
<proteinExistence type="inferred from homology"/>
<dbReference type="InterPro" id="IPR018499">
    <property type="entry name" value="Tetraspanin/Peripherin"/>
</dbReference>
<comment type="subcellular location">
    <subcellularLocation>
        <location evidence="1 6">Membrane</location>
        <topology evidence="1 6">Multi-pass membrane protein</topology>
    </subcellularLocation>
</comment>
<dbReference type="PRINTS" id="PR00259">
    <property type="entry name" value="TMFOUR"/>
</dbReference>
<dbReference type="PIRSF" id="PIRSF002419">
    <property type="entry name" value="Tetraspanin"/>
    <property type="match status" value="1"/>
</dbReference>
<dbReference type="Pfam" id="PF00335">
    <property type="entry name" value="Tetraspanin"/>
    <property type="match status" value="1"/>
</dbReference>
<evidence type="ECO:0000313" key="8">
    <source>
        <dbReference type="RefSeq" id="XP_035824696.1"/>
    </source>
</evidence>
<accession>A0ABM1VQK4</accession>
<reference evidence="8" key="1">
    <citation type="submission" date="2025-08" db="UniProtKB">
        <authorList>
            <consortium name="RefSeq"/>
        </authorList>
    </citation>
    <scope>IDENTIFICATION</scope>
</reference>
<organism evidence="7 8">
    <name type="scientific">Aplysia californica</name>
    <name type="common">California sea hare</name>
    <dbReference type="NCBI Taxonomy" id="6500"/>
    <lineage>
        <taxon>Eukaryota</taxon>
        <taxon>Metazoa</taxon>
        <taxon>Spiralia</taxon>
        <taxon>Lophotrochozoa</taxon>
        <taxon>Mollusca</taxon>
        <taxon>Gastropoda</taxon>
        <taxon>Heterobranchia</taxon>
        <taxon>Euthyneura</taxon>
        <taxon>Tectipleura</taxon>
        <taxon>Aplysiida</taxon>
        <taxon>Aplysioidea</taxon>
        <taxon>Aplysiidae</taxon>
        <taxon>Aplysia</taxon>
    </lineage>
</organism>
<keyword evidence="3 6" id="KW-0812">Transmembrane</keyword>
<evidence type="ECO:0000256" key="6">
    <source>
        <dbReference type="RuleBase" id="RU361218"/>
    </source>
</evidence>
<feature type="transmembrane region" description="Helical" evidence="6">
    <location>
        <begin position="252"/>
        <end position="277"/>
    </location>
</feature>
<dbReference type="RefSeq" id="XP_035824696.1">
    <property type="nucleotide sequence ID" value="XM_035968803.1"/>
</dbReference>
<evidence type="ECO:0000256" key="3">
    <source>
        <dbReference type="ARBA" id="ARBA00022692"/>
    </source>
</evidence>
<keyword evidence="4 6" id="KW-1133">Transmembrane helix</keyword>
<evidence type="ECO:0000256" key="4">
    <source>
        <dbReference type="ARBA" id="ARBA00022989"/>
    </source>
</evidence>
<sequence>MTETVEGRTLTVSVAREHIDACVVYVSLLCVELQGVLLIGGAAVGVGVWILLDDASFFQLASNVLDLQVLGDDILHQAAVVMVTVGAAMIVIAGIGAIGALSLSSCLLAFYVTVLVVLLTLQSAVVVMALVFKSEWEQKAQDTVQQKFLTTYGDSADDSQTTFTELFDILQEKVGCCGWESPLDYDNLDRDHWDTVMTNGQTRRVPDSCCATHRGHNETMILECVVQPYNDTGFYSMGCLETLRTDFTLYQWMVLGVTVGVLAFQFLTIVLSLILVVQNVSNKYEMS</sequence>
<feature type="transmembrane region" description="Helical" evidence="6">
    <location>
        <begin position="108"/>
        <end position="132"/>
    </location>
</feature>
<dbReference type="PANTHER" id="PTHR19282:SF554">
    <property type="entry name" value="ANTIGEN, PUTATIVE-RELATED"/>
    <property type="match status" value="1"/>
</dbReference>
<keyword evidence="5 6" id="KW-0472">Membrane</keyword>
<evidence type="ECO:0000256" key="5">
    <source>
        <dbReference type="ARBA" id="ARBA00023136"/>
    </source>
</evidence>
<gene>
    <name evidence="8" type="primary">LOC101851027</name>
</gene>
<dbReference type="Gene3D" id="1.10.1450.10">
    <property type="entry name" value="Tetraspanin"/>
    <property type="match status" value="1"/>
</dbReference>
<name>A0ABM1VQK4_APLCA</name>
<dbReference type="SUPFAM" id="SSF48652">
    <property type="entry name" value="Tetraspanin"/>
    <property type="match status" value="1"/>
</dbReference>
<dbReference type="InterPro" id="IPR008952">
    <property type="entry name" value="Tetraspanin_EC2_sf"/>
</dbReference>